<dbReference type="InterPro" id="IPR010992">
    <property type="entry name" value="IHF-like_DNA-bd_dom_sf"/>
</dbReference>
<feature type="non-terminal residue" evidence="4">
    <location>
        <position position="54"/>
    </location>
</feature>
<dbReference type="InterPro" id="IPR000119">
    <property type="entry name" value="Hist_DNA-bd"/>
</dbReference>
<accession>A0A4R0XCX1</accession>
<sequence>MVRQDAIKACGHLPQCNADSESSENVKLSGFGNFQLQDKSQRPARNPKTGETAT</sequence>
<gene>
    <name evidence="4" type="ORF">BZM27_32970</name>
</gene>
<name>A0A4R0XCX1_9BURK</name>
<organism evidence="4 5">
    <name type="scientific">Paraburkholderia steynii</name>
    <dbReference type="NCBI Taxonomy" id="1245441"/>
    <lineage>
        <taxon>Bacteria</taxon>
        <taxon>Pseudomonadati</taxon>
        <taxon>Pseudomonadota</taxon>
        <taxon>Betaproteobacteria</taxon>
        <taxon>Burkholderiales</taxon>
        <taxon>Burkholderiaceae</taxon>
        <taxon>Paraburkholderia</taxon>
    </lineage>
</organism>
<evidence type="ECO:0000256" key="2">
    <source>
        <dbReference type="ARBA" id="ARBA00023125"/>
    </source>
</evidence>
<feature type="region of interest" description="Disordered" evidence="3">
    <location>
        <begin position="32"/>
        <end position="54"/>
    </location>
</feature>
<proteinExistence type="inferred from homology"/>
<keyword evidence="2" id="KW-0238">DNA-binding</keyword>
<comment type="caution">
    <text evidence="4">The sequence shown here is derived from an EMBL/GenBank/DDBJ whole genome shotgun (WGS) entry which is preliminary data.</text>
</comment>
<evidence type="ECO:0000256" key="1">
    <source>
        <dbReference type="ARBA" id="ARBA00010529"/>
    </source>
</evidence>
<dbReference type="PROSITE" id="PS00045">
    <property type="entry name" value="HISTONE_LIKE"/>
    <property type="match status" value="1"/>
</dbReference>
<dbReference type="PRINTS" id="PR01727">
    <property type="entry name" value="DNABINDINGHU"/>
</dbReference>
<keyword evidence="5" id="KW-1185">Reference proteome</keyword>
<evidence type="ECO:0000256" key="3">
    <source>
        <dbReference type="SAM" id="MobiDB-lite"/>
    </source>
</evidence>
<evidence type="ECO:0000313" key="5">
    <source>
        <dbReference type="Proteomes" id="UP000294200"/>
    </source>
</evidence>
<dbReference type="Gene3D" id="4.10.520.10">
    <property type="entry name" value="IHF-like DNA-binding proteins"/>
    <property type="match status" value="1"/>
</dbReference>
<dbReference type="EMBL" id="MWML01000160">
    <property type="protein sequence ID" value="TCG05560.1"/>
    <property type="molecule type" value="Genomic_DNA"/>
</dbReference>
<dbReference type="Proteomes" id="UP000294200">
    <property type="component" value="Unassembled WGS sequence"/>
</dbReference>
<protein>
    <submittedName>
        <fullName evidence="4">Uncharacterized protein</fullName>
    </submittedName>
</protein>
<evidence type="ECO:0000313" key="4">
    <source>
        <dbReference type="EMBL" id="TCG05560.1"/>
    </source>
</evidence>
<dbReference type="GO" id="GO:0030527">
    <property type="term" value="F:structural constituent of chromatin"/>
    <property type="evidence" value="ECO:0007669"/>
    <property type="project" value="InterPro"/>
</dbReference>
<dbReference type="InterPro" id="IPR020816">
    <property type="entry name" value="Histone-like_DNA-bd_CS"/>
</dbReference>
<dbReference type="Pfam" id="PF00216">
    <property type="entry name" value="Bac_DNA_binding"/>
    <property type="match status" value="1"/>
</dbReference>
<reference evidence="4 5" key="1">
    <citation type="submission" date="2017-02" db="EMBL/GenBank/DDBJ databases">
        <title>Paraburkholderia sophoroidis sp. nov. and Paraburkholderia steynii sp. nov. rhizobial symbionts of the fynbos legume Hypocalyptus sophoroides.</title>
        <authorList>
            <person name="Steenkamp E.T."/>
            <person name="Beukes C.W."/>
            <person name="Van Zyl E."/>
            <person name="Avontuur J."/>
            <person name="Chan W.Y."/>
            <person name="Hassen A."/>
            <person name="Palmer M."/>
            <person name="Mthombeni L."/>
            <person name="Phalane F."/>
            <person name="Sereme K."/>
            <person name="Venter S.N."/>
        </authorList>
    </citation>
    <scope>NUCLEOTIDE SEQUENCE [LARGE SCALE GENOMIC DNA]</scope>
    <source>
        <strain evidence="4 5">HC1.1ba</strain>
    </source>
</reference>
<dbReference type="AlphaFoldDB" id="A0A4R0XCX1"/>
<dbReference type="SUPFAM" id="SSF47729">
    <property type="entry name" value="IHF-like DNA-binding proteins"/>
    <property type="match status" value="1"/>
</dbReference>
<comment type="similarity">
    <text evidence="1">Belongs to the bacterial histone-like protein family.</text>
</comment>
<dbReference type="GO" id="GO:0003677">
    <property type="term" value="F:DNA binding"/>
    <property type="evidence" value="ECO:0007669"/>
    <property type="project" value="UniProtKB-KW"/>
</dbReference>